<evidence type="ECO:0000256" key="9">
    <source>
        <dbReference type="PROSITE-ProRule" id="PRU00284"/>
    </source>
</evidence>
<keyword evidence="2" id="KW-1003">Cell membrane</keyword>
<dbReference type="InterPro" id="IPR029151">
    <property type="entry name" value="Sensor-like_sf"/>
</dbReference>
<protein>
    <submittedName>
        <fullName evidence="13">Methyl-accepting chemotaxis sensory transducer with Cache sensor</fullName>
    </submittedName>
</protein>
<dbReference type="SMART" id="SM00283">
    <property type="entry name" value="MA"/>
    <property type="match status" value="1"/>
</dbReference>
<accession>A0A1M6J078</accession>
<dbReference type="STRING" id="1122184.SAMN02745176_03458"/>
<dbReference type="InterPro" id="IPR033479">
    <property type="entry name" value="dCache_1"/>
</dbReference>
<dbReference type="SUPFAM" id="SSF103190">
    <property type="entry name" value="Sensory domain-like"/>
    <property type="match status" value="1"/>
</dbReference>
<sequence length="667" mass="72163">MKLTSIKTKLILTFGVLLFFVCLGLGVISYVASTTALSDNIDKSLSQLAKEAAKVVHERVETQLNALEVLAENNIIKSNELSLEEKLAILEGEAKRSGHIRIGIADLEGNIIYTDGQSANISDRVHFQGPMKGERTVSDPIVSKINNNVIICYGVPIKDNDSIIGVLVAARDGNELSNIVADISFGESGYAFMINEKGTTIAFNDSEYVLNMFNAFDYVQDDPEWQSMVDLEKQMIEGKAGVGEYTFRGQTNYMGFAPVEGTKWSLAITAPKSEVMAHVDNLAMMIVVVSIIIFVVAMAITLLIATSISKPIKMASNYISVVASGDFTNEIPQRLLNMKDETGVLANSIYTMQNSIKSILKNVIEGSSDVREALISINDKMEQLNGNMEAISATTEELSASTEEIASSTEEMNATSSEIEKAAESIASKAQEGVVVASNVNDMAQDMKERVATSKEETLEIYGRTKFDLENAIEQSKAVNQINELSEAILDITSQTNLLALNAAIEAARAGEAGKGFAVVAEEIRKLAESSKSTVTRIQEVAKVILEAVDNLSSSSGEILEFIDHRVLKDYEHLAGASEKYSQSSFAISNIISDFSATSEELLASIQSMTKAIDEMANASNEGARGASHIAEDSSIVAQMSYNVMKLAESAKEKSDALEKAVLSFKI</sequence>
<dbReference type="GO" id="GO:0006935">
    <property type="term" value="P:chemotaxis"/>
    <property type="evidence" value="ECO:0007669"/>
    <property type="project" value="UniProtKB-KW"/>
</dbReference>
<reference evidence="13 14" key="1">
    <citation type="submission" date="2016-11" db="EMBL/GenBank/DDBJ databases">
        <authorList>
            <person name="Jaros S."/>
            <person name="Januszkiewicz K."/>
            <person name="Wedrychowicz H."/>
        </authorList>
    </citation>
    <scope>NUCLEOTIDE SEQUENCE [LARGE SCALE GENOMIC DNA]</scope>
    <source>
        <strain evidence="13 14">DSM 19022</strain>
    </source>
</reference>
<evidence type="ECO:0000256" key="1">
    <source>
        <dbReference type="ARBA" id="ARBA00004651"/>
    </source>
</evidence>
<dbReference type="EMBL" id="FQZS01000044">
    <property type="protein sequence ID" value="SHJ40071.1"/>
    <property type="molecule type" value="Genomic_DNA"/>
</dbReference>
<feature type="domain" description="HAMP" evidence="12">
    <location>
        <begin position="306"/>
        <end position="361"/>
    </location>
</feature>
<keyword evidence="14" id="KW-1185">Reference proteome</keyword>
<keyword evidence="4 10" id="KW-0812">Transmembrane</keyword>
<dbReference type="CDD" id="cd12914">
    <property type="entry name" value="PDC1_DGC_like"/>
    <property type="match status" value="1"/>
</dbReference>
<evidence type="ECO:0000313" key="14">
    <source>
        <dbReference type="Proteomes" id="UP000184442"/>
    </source>
</evidence>
<evidence type="ECO:0000256" key="6">
    <source>
        <dbReference type="ARBA" id="ARBA00023136"/>
    </source>
</evidence>
<dbReference type="Gene3D" id="3.30.450.20">
    <property type="entry name" value="PAS domain"/>
    <property type="match status" value="1"/>
</dbReference>
<evidence type="ECO:0000256" key="5">
    <source>
        <dbReference type="ARBA" id="ARBA00022989"/>
    </source>
</evidence>
<dbReference type="Pfam" id="PF00015">
    <property type="entry name" value="MCPsignal"/>
    <property type="match status" value="1"/>
</dbReference>
<evidence type="ECO:0000259" key="12">
    <source>
        <dbReference type="PROSITE" id="PS50885"/>
    </source>
</evidence>
<evidence type="ECO:0000313" key="13">
    <source>
        <dbReference type="EMBL" id="SHJ40071.1"/>
    </source>
</evidence>
<feature type="domain" description="Methyl-accepting transducer" evidence="11">
    <location>
        <begin position="380"/>
        <end position="617"/>
    </location>
</feature>
<evidence type="ECO:0000256" key="4">
    <source>
        <dbReference type="ARBA" id="ARBA00022692"/>
    </source>
</evidence>
<proteinExistence type="inferred from homology"/>
<name>A0A1M6J078_9FIRM</name>
<dbReference type="PROSITE" id="PS50111">
    <property type="entry name" value="CHEMOTAXIS_TRANSDUC_2"/>
    <property type="match status" value="1"/>
</dbReference>
<dbReference type="OrthoDB" id="597657at2"/>
<dbReference type="SUPFAM" id="SSF58104">
    <property type="entry name" value="Methyl-accepting chemotaxis protein (MCP) signaling domain"/>
    <property type="match status" value="1"/>
</dbReference>
<comment type="similarity">
    <text evidence="8">Belongs to the methyl-accepting chemotaxis (MCP) protein family.</text>
</comment>
<evidence type="ECO:0000259" key="11">
    <source>
        <dbReference type="PROSITE" id="PS50111"/>
    </source>
</evidence>
<feature type="transmembrane region" description="Helical" evidence="10">
    <location>
        <begin position="282"/>
        <end position="305"/>
    </location>
</feature>
<comment type="subcellular location">
    <subcellularLocation>
        <location evidence="1">Cell membrane</location>
        <topology evidence="1">Multi-pass membrane protein</topology>
    </subcellularLocation>
</comment>
<evidence type="ECO:0000256" key="2">
    <source>
        <dbReference type="ARBA" id="ARBA00022475"/>
    </source>
</evidence>
<dbReference type="PANTHER" id="PTHR32089:SF112">
    <property type="entry name" value="LYSOZYME-LIKE PROTEIN-RELATED"/>
    <property type="match status" value="1"/>
</dbReference>
<dbReference type="Proteomes" id="UP000184442">
    <property type="component" value="Unassembled WGS sequence"/>
</dbReference>
<dbReference type="Pfam" id="PF02743">
    <property type="entry name" value="dCache_1"/>
    <property type="match status" value="1"/>
</dbReference>
<evidence type="ECO:0000256" key="3">
    <source>
        <dbReference type="ARBA" id="ARBA00022500"/>
    </source>
</evidence>
<evidence type="ECO:0000256" key="7">
    <source>
        <dbReference type="ARBA" id="ARBA00023224"/>
    </source>
</evidence>
<keyword evidence="5 10" id="KW-1133">Transmembrane helix</keyword>
<organism evidence="13 14">
    <name type="scientific">Lutispora thermophila DSM 19022</name>
    <dbReference type="NCBI Taxonomy" id="1122184"/>
    <lineage>
        <taxon>Bacteria</taxon>
        <taxon>Bacillati</taxon>
        <taxon>Bacillota</taxon>
        <taxon>Clostridia</taxon>
        <taxon>Lutisporales</taxon>
        <taxon>Lutisporaceae</taxon>
        <taxon>Lutispora</taxon>
    </lineage>
</organism>
<evidence type="ECO:0000256" key="10">
    <source>
        <dbReference type="SAM" id="Phobius"/>
    </source>
</evidence>
<dbReference type="InterPro" id="IPR003660">
    <property type="entry name" value="HAMP_dom"/>
</dbReference>
<dbReference type="PROSITE" id="PS50885">
    <property type="entry name" value="HAMP"/>
    <property type="match status" value="1"/>
</dbReference>
<dbReference type="PANTHER" id="PTHR32089">
    <property type="entry name" value="METHYL-ACCEPTING CHEMOTAXIS PROTEIN MCPB"/>
    <property type="match status" value="1"/>
</dbReference>
<keyword evidence="3" id="KW-0145">Chemotaxis</keyword>
<dbReference type="Gene3D" id="1.10.287.950">
    <property type="entry name" value="Methyl-accepting chemotaxis protein"/>
    <property type="match status" value="1"/>
</dbReference>
<dbReference type="AlphaFoldDB" id="A0A1M6J078"/>
<dbReference type="RefSeq" id="WP_073028033.1">
    <property type="nucleotide sequence ID" value="NZ_FQZS01000044.1"/>
</dbReference>
<keyword evidence="7 9" id="KW-0807">Transducer</keyword>
<keyword evidence="6 10" id="KW-0472">Membrane</keyword>
<dbReference type="GO" id="GO:0005886">
    <property type="term" value="C:plasma membrane"/>
    <property type="evidence" value="ECO:0007669"/>
    <property type="project" value="UniProtKB-SubCell"/>
</dbReference>
<dbReference type="CDD" id="cd12912">
    <property type="entry name" value="PDC2_MCP_like"/>
    <property type="match status" value="1"/>
</dbReference>
<dbReference type="InterPro" id="IPR004089">
    <property type="entry name" value="MCPsignal_dom"/>
</dbReference>
<dbReference type="GO" id="GO:0007165">
    <property type="term" value="P:signal transduction"/>
    <property type="evidence" value="ECO:0007669"/>
    <property type="project" value="UniProtKB-KW"/>
</dbReference>
<gene>
    <name evidence="13" type="ORF">SAMN02745176_03458</name>
</gene>
<evidence type="ECO:0000256" key="8">
    <source>
        <dbReference type="ARBA" id="ARBA00029447"/>
    </source>
</evidence>